<reference evidence="3" key="2">
    <citation type="submission" date="2016-08" db="EMBL/GenBank/DDBJ databases">
        <authorList>
            <person name="Varghese N."/>
            <person name="Submissions Spin"/>
        </authorList>
    </citation>
    <scope>NUCLEOTIDE SEQUENCE [LARGE SCALE GENOMIC DNA]</scope>
    <source>
        <strain evidence="3">HAMBI 2971</strain>
    </source>
</reference>
<name>A0A1C3WRQ1_9HYPH</name>
<keyword evidence="3" id="KW-1185">Reference proteome</keyword>
<dbReference type="AlphaFoldDB" id="A0A1C3WRQ1"/>
<dbReference type="EMBL" id="FMAH01000038">
    <property type="protein sequence ID" value="SCB42707.1"/>
    <property type="molecule type" value="Genomic_DNA"/>
</dbReference>
<evidence type="ECO:0000313" key="1">
    <source>
        <dbReference type="EMBL" id="SCB42707.1"/>
    </source>
</evidence>
<evidence type="ECO:0000313" key="2">
    <source>
        <dbReference type="EMBL" id="SCB42974.1"/>
    </source>
</evidence>
<accession>A0A1C3WRQ1</accession>
<protein>
    <submittedName>
        <fullName evidence="1">Uncharacterized protein</fullName>
    </submittedName>
</protein>
<evidence type="ECO:0000313" key="3">
    <source>
        <dbReference type="Proteomes" id="UP000199435"/>
    </source>
</evidence>
<organism evidence="1 3">
    <name type="scientific">Rhizobium miluonense</name>
    <dbReference type="NCBI Taxonomy" id="411945"/>
    <lineage>
        <taxon>Bacteria</taxon>
        <taxon>Pseudomonadati</taxon>
        <taxon>Pseudomonadota</taxon>
        <taxon>Alphaproteobacteria</taxon>
        <taxon>Hyphomicrobiales</taxon>
        <taxon>Rhizobiaceae</taxon>
        <taxon>Rhizobium/Agrobacterium group</taxon>
        <taxon>Rhizobium</taxon>
    </lineage>
</organism>
<dbReference type="EMBL" id="FMAH01000038">
    <property type="protein sequence ID" value="SCB42974.1"/>
    <property type="molecule type" value="Genomic_DNA"/>
</dbReference>
<gene>
    <name evidence="1" type="ORF">GA0061102_10381</name>
    <name evidence="2" type="ORF">GA0061102_103858</name>
</gene>
<proteinExistence type="predicted"/>
<reference evidence="1" key="1">
    <citation type="submission" date="2016-08" db="EMBL/GenBank/DDBJ databases">
        <authorList>
            <person name="Seilhamer J.J."/>
        </authorList>
    </citation>
    <scope>NUCLEOTIDE SEQUENCE [LARGE SCALE GENOMIC DNA]</scope>
    <source>
        <strain evidence="1">HAMBI 2971</strain>
    </source>
</reference>
<feature type="non-terminal residue" evidence="1">
    <location>
        <position position="1"/>
    </location>
</feature>
<dbReference type="Proteomes" id="UP000199435">
    <property type="component" value="Unassembled WGS sequence"/>
</dbReference>
<sequence length="81" mass="8779">LLTKGMEHIKGFLARLSMRHASPTVLCRVAGDRVFRQNRSDMSMTGKAHLLLDRGSKVLNQMEAIGHLPGLGCALPGGPWA</sequence>